<feature type="transmembrane region" description="Helical" evidence="1">
    <location>
        <begin position="7"/>
        <end position="25"/>
    </location>
</feature>
<organism evidence="2">
    <name type="scientific">marine sediment metagenome</name>
    <dbReference type="NCBI Taxonomy" id="412755"/>
    <lineage>
        <taxon>unclassified sequences</taxon>
        <taxon>metagenomes</taxon>
        <taxon>ecological metagenomes</taxon>
    </lineage>
</organism>
<evidence type="ECO:0000313" key="2">
    <source>
        <dbReference type="EMBL" id="KKN43970.1"/>
    </source>
</evidence>
<dbReference type="AlphaFoldDB" id="A0A0F9QIQ2"/>
<accession>A0A0F9QIQ2</accession>
<proteinExistence type="predicted"/>
<comment type="caution">
    <text evidence="2">The sequence shown here is derived from an EMBL/GenBank/DDBJ whole genome shotgun (WGS) entry which is preliminary data.</text>
</comment>
<protein>
    <submittedName>
        <fullName evidence="2">Uncharacterized protein</fullName>
    </submittedName>
</protein>
<evidence type="ECO:0000256" key="1">
    <source>
        <dbReference type="SAM" id="Phobius"/>
    </source>
</evidence>
<keyword evidence="1" id="KW-1133">Transmembrane helix</keyword>
<gene>
    <name evidence="2" type="ORF">LCGC14_0697840</name>
</gene>
<dbReference type="EMBL" id="LAZR01001478">
    <property type="protein sequence ID" value="KKN43970.1"/>
    <property type="molecule type" value="Genomic_DNA"/>
</dbReference>
<feature type="transmembrane region" description="Helical" evidence="1">
    <location>
        <begin position="31"/>
        <end position="54"/>
    </location>
</feature>
<reference evidence="2" key="1">
    <citation type="journal article" date="2015" name="Nature">
        <title>Complex archaea that bridge the gap between prokaryotes and eukaryotes.</title>
        <authorList>
            <person name="Spang A."/>
            <person name="Saw J.H."/>
            <person name="Jorgensen S.L."/>
            <person name="Zaremba-Niedzwiedzka K."/>
            <person name="Martijn J."/>
            <person name="Lind A.E."/>
            <person name="van Eijk R."/>
            <person name="Schleper C."/>
            <person name="Guy L."/>
            <person name="Ettema T.J."/>
        </authorList>
    </citation>
    <scope>NUCLEOTIDE SEQUENCE</scope>
</reference>
<sequence>METEYKVSISSFIVGIVLLIIFLVLPWGQEFLGVKVVLFIGMIVCFFITIYMILEKLGAVEVLDDIFS</sequence>
<name>A0A0F9QIQ2_9ZZZZ</name>
<keyword evidence="1" id="KW-0812">Transmembrane</keyword>
<keyword evidence="1" id="KW-0472">Membrane</keyword>